<dbReference type="OrthoDB" id="6610793at2759"/>
<dbReference type="KEGG" id="clec:106670096"/>
<dbReference type="EnsemblMetazoa" id="XM_014400113.2">
    <property type="protein sequence ID" value="XP_014255599.1"/>
    <property type="gene ID" value="LOC106670096"/>
</dbReference>
<sequence>MEHSRVRAHGQWPQLFNSHIVSPTPQPVTYQLSTQQSLTPNTLRAEIMLDEPLAGYKKRARTRLQELMLKESYPPGHPMVVGTGFHLDMGTAAAASAVYSAPSVAHFYKGCDLFYQVWCPPAAPLSPGDGTQDPPTKPFF</sequence>
<dbReference type="AlphaFoldDB" id="A0A8I6S1V9"/>
<protein>
    <submittedName>
        <fullName evidence="1">Uncharacterized protein</fullName>
    </submittedName>
</protein>
<evidence type="ECO:0000313" key="1">
    <source>
        <dbReference type="EnsemblMetazoa" id="XP_014255599.1"/>
    </source>
</evidence>
<dbReference type="Proteomes" id="UP000494040">
    <property type="component" value="Unassembled WGS sequence"/>
</dbReference>
<dbReference type="GeneID" id="106670096"/>
<keyword evidence="2" id="KW-1185">Reference proteome</keyword>
<organism evidence="1 2">
    <name type="scientific">Cimex lectularius</name>
    <name type="common">Bed bug</name>
    <name type="synonym">Acanthia lectularia</name>
    <dbReference type="NCBI Taxonomy" id="79782"/>
    <lineage>
        <taxon>Eukaryota</taxon>
        <taxon>Metazoa</taxon>
        <taxon>Ecdysozoa</taxon>
        <taxon>Arthropoda</taxon>
        <taxon>Hexapoda</taxon>
        <taxon>Insecta</taxon>
        <taxon>Pterygota</taxon>
        <taxon>Neoptera</taxon>
        <taxon>Paraneoptera</taxon>
        <taxon>Hemiptera</taxon>
        <taxon>Heteroptera</taxon>
        <taxon>Panheteroptera</taxon>
        <taxon>Cimicomorpha</taxon>
        <taxon>Cimicidae</taxon>
        <taxon>Cimex</taxon>
    </lineage>
</organism>
<dbReference type="RefSeq" id="XP_014255599.1">
    <property type="nucleotide sequence ID" value="XM_014400113.2"/>
</dbReference>
<evidence type="ECO:0000313" key="2">
    <source>
        <dbReference type="Proteomes" id="UP000494040"/>
    </source>
</evidence>
<proteinExistence type="predicted"/>
<name>A0A8I6S1V9_CIMLE</name>
<accession>A0A8I6S1V9</accession>
<reference evidence="1" key="1">
    <citation type="submission" date="2022-01" db="UniProtKB">
        <authorList>
            <consortium name="EnsemblMetazoa"/>
        </authorList>
    </citation>
    <scope>IDENTIFICATION</scope>
</reference>